<dbReference type="Proteomes" id="UP000813463">
    <property type="component" value="Chromosome 5"/>
</dbReference>
<reference evidence="1" key="1">
    <citation type="journal article" date="2021" name="Nat. Commun.">
        <title>Genomic analyses provide insights into spinach domestication and the genetic basis of agronomic traits.</title>
        <authorList>
            <person name="Cai X."/>
            <person name="Sun X."/>
            <person name="Xu C."/>
            <person name="Sun H."/>
            <person name="Wang X."/>
            <person name="Ge C."/>
            <person name="Zhang Z."/>
            <person name="Wang Q."/>
            <person name="Fei Z."/>
            <person name="Jiao C."/>
            <person name="Wang Q."/>
        </authorList>
    </citation>
    <scope>NUCLEOTIDE SEQUENCE [LARGE SCALE GENOMIC DNA]</scope>
    <source>
        <strain evidence="1">cv. Varoflay</strain>
    </source>
</reference>
<evidence type="ECO:0000313" key="1">
    <source>
        <dbReference type="Proteomes" id="UP000813463"/>
    </source>
</evidence>
<dbReference type="PANTHER" id="PTHR33240:SF17">
    <property type="entry name" value="EUKARYOTIC PEPTIDE CHAIN RELEASE FACTOR GTP-BINDING SUBUNIT-LIKE"/>
    <property type="match status" value="1"/>
</dbReference>
<dbReference type="RefSeq" id="XP_056685969.1">
    <property type="nucleotide sequence ID" value="XM_056829991.1"/>
</dbReference>
<sequence length="170" mass="19356">MTFTADDCLGVQYKHEDTLVISMYHTNHNVHRLLIDGGSSFNIIFKNLFEQLILEEAEESITKLSYPLIRFNGSATVPRGKITLLVTIGKGQAARNIREEFLVMDCGSVYNVIMGRTMIHKMQAIPSTYHQMMIYVSDAGFAERVKGDQEVARRTGHTAIAETGRWFRRR</sequence>
<dbReference type="InterPro" id="IPR021109">
    <property type="entry name" value="Peptidase_aspartic_dom_sf"/>
</dbReference>
<dbReference type="PANTHER" id="PTHR33240">
    <property type="entry name" value="OS08G0508500 PROTEIN"/>
    <property type="match status" value="1"/>
</dbReference>
<protein>
    <recommendedName>
        <fullName evidence="3">Peptidase A2 domain-containing protein</fullName>
    </recommendedName>
</protein>
<gene>
    <name evidence="2" type="primary">LOC130461781</name>
</gene>
<proteinExistence type="predicted"/>
<reference evidence="2" key="2">
    <citation type="submission" date="2025-08" db="UniProtKB">
        <authorList>
            <consortium name="RefSeq"/>
        </authorList>
    </citation>
    <scope>IDENTIFICATION</scope>
    <source>
        <tissue evidence="2">Leaf</tissue>
    </source>
</reference>
<accession>A0ABM3QRG3</accession>
<evidence type="ECO:0000313" key="2">
    <source>
        <dbReference type="RefSeq" id="XP_056685969.1"/>
    </source>
</evidence>
<dbReference type="CDD" id="cd00303">
    <property type="entry name" value="retropepsin_like"/>
    <property type="match status" value="1"/>
</dbReference>
<dbReference type="Gene3D" id="2.40.70.10">
    <property type="entry name" value="Acid Proteases"/>
    <property type="match status" value="1"/>
</dbReference>
<evidence type="ECO:0008006" key="3">
    <source>
        <dbReference type="Google" id="ProtNLM"/>
    </source>
</evidence>
<organism evidence="1 2">
    <name type="scientific">Spinacia oleracea</name>
    <name type="common">Spinach</name>
    <dbReference type="NCBI Taxonomy" id="3562"/>
    <lineage>
        <taxon>Eukaryota</taxon>
        <taxon>Viridiplantae</taxon>
        <taxon>Streptophyta</taxon>
        <taxon>Embryophyta</taxon>
        <taxon>Tracheophyta</taxon>
        <taxon>Spermatophyta</taxon>
        <taxon>Magnoliopsida</taxon>
        <taxon>eudicotyledons</taxon>
        <taxon>Gunneridae</taxon>
        <taxon>Pentapetalae</taxon>
        <taxon>Caryophyllales</taxon>
        <taxon>Chenopodiaceae</taxon>
        <taxon>Chenopodioideae</taxon>
        <taxon>Anserineae</taxon>
        <taxon>Spinacia</taxon>
    </lineage>
</organism>
<dbReference type="GeneID" id="130461781"/>
<name>A0ABM3QRG3_SPIOL</name>
<keyword evidence="1" id="KW-1185">Reference proteome</keyword>